<dbReference type="GO" id="GO:0031515">
    <property type="term" value="C:tRNA (m1A) methyltransferase complex"/>
    <property type="evidence" value="ECO:0007669"/>
    <property type="project" value="InterPro"/>
</dbReference>
<evidence type="ECO:0000313" key="9">
    <source>
        <dbReference type="Proteomes" id="UP000326924"/>
    </source>
</evidence>
<comment type="caution">
    <text evidence="8">The sequence shown here is derived from an EMBL/GenBank/DDBJ whole genome shotgun (WGS) entry which is preliminary data.</text>
</comment>
<reference evidence="8 9" key="1">
    <citation type="submission" date="2019-09" db="EMBL/GenBank/DDBJ databases">
        <title>Draft genome of the ectomycorrhizal ascomycete Sphaerosporella brunnea.</title>
        <authorList>
            <consortium name="DOE Joint Genome Institute"/>
            <person name="Benucci G.M."/>
            <person name="Marozzi G."/>
            <person name="Antonielli L."/>
            <person name="Sanchez S."/>
            <person name="Marco P."/>
            <person name="Wang X."/>
            <person name="Falini L.B."/>
            <person name="Barry K."/>
            <person name="Haridas S."/>
            <person name="Lipzen A."/>
            <person name="Labutti K."/>
            <person name="Grigoriev I.V."/>
            <person name="Murat C."/>
            <person name="Martin F."/>
            <person name="Albertini E."/>
            <person name="Donnini D."/>
            <person name="Bonito G."/>
        </authorList>
    </citation>
    <scope>NUCLEOTIDE SEQUENCE [LARGE SCALE GENOMIC DNA]</scope>
    <source>
        <strain evidence="8 9">Sb_GMNB300</strain>
    </source>
</reference>
<dbReference type="GO" id="GO:0030488">
    <property type="term" value="P:tRNA methylation"/>
    <property type="evidence" value="ECO:0007669"/>
    <property type="project" value="InterPro"/>
</dbReference>
<evidence type="ECO:0000256" key="4">
    <source>
        <dbReference type="ARBA" id="ARBA00022694"/>
    </source>
</evidence>
<evidence type="ECO:0000256" key="6">
    <source>
        <dbReference type="ARBA" id="ARBA00032319"/>
    </source>
</evidence>
<dbReference type="PANTHER" id="PTHR12945">
    <property type="entry name" value="TRANSLATION INITIATION FACTOR EIF3-RELATED"/>
    <property type="match status" value="1"/>
</dbReference>
<dbReference type="OrthoDB" id="10254665at2759"/>
<keyword evidence="9" id="KW-1185">Reference proteome</keyword>
<organism evidence="8 9">
    <name type="scientific">Sphaerosporella brunnea</name>
    <dbReference type="NCBI Taxonomy" id="1250544"/>
    <lineage>
        <taxon>Eukaryota</taxon>
        <taxon>Fungi</taxon>
        <taxon>Dikarya</taxon>
        <taxon>Ascomycota</taxon>
        <taxon>Pezizomycotina</taxon>
        <taxon>Pezizomycetes</taxon>
        <taxon>Pezizales</taxon>
        <taxon>Pyronemataceae</taxon>
        <taxon>Sphaerosporella</taxon>
    </lineage>
</organism>
<keyword evidence="4" id="KW-0819">tRNA processing</keyword>
<gene>
    <name evidence="8" type="ORF">FN846DRAFT_917170</name>
</gene>
<evidence type="ECO:0000313" key="8">
    <source>
        <dbReference type="EMBL" id="KAA8911291.1"/>
    </source>
</evidence>
<feature type="compositionally biased region" description="Basic residues" evidence="7">
    <location>
        <begin position="252"/>
        <end position="277"/>
    </location>
</feature>
<evidence type="ECO:0000256" key="3">
    <source>
        <dbReference type="ARBA" id="ARBA00021704"/>
    </source>
</evidence>
<evidence type="ECO:0000256" key="5">
    <source>
        <dbReference type="ARBA" id="ARBA00023242"/>
    </source>
</evidence>
<evidence type="ECO:0000256" key="7">
    <source>
        <dbReference type="SAM" id="MobiDB-lite"/>
    </source>
</evidence>
<dbReference type="GO" id="GO:0005634">
    <property type="term" value="C:nucleus"/>
    <property type="evidence" value="ECO:0007669"/>
    <property type="project" value="UniProtKB-SubCell"/>
</dbReference>
<accession>A0A5J5F443</accession>
<evidence type="ECO:0000256" key="1">
    <source>
        <dbReference type="ARBA" id="ARBA00004123"/>
    </source>
</evidence>
<evidence type="ECO:0000256" key="2">
    <source>
        <dbReference type="ARBA" id="ARBA00008320"/>
    </source>
</evidence>
<feature type="region of interest" description="Disordered" evidence="7">
    <location>
        <begin position="317"/>
        <end position="337"/>
    </location>
</feature>
<dbReference type="InParanoid" id="A0A5J5F443"/>
<dbReference type="Proteomes" id="UP000326924">
    <property type="component" value="Unassembled WGS sequence"/>
</dbReference>
<dbReference type="InterPro" id="IPR017423">
    <property type="entry name" value="TRM6"/>
</dbReference>
<comment type="similarity">
    <text evidence="2">Belongs to the TRM6/GCD10 family.</text>
</comment>
<dbReference type="Pfam" id="PF04189">
    <property type="entry name" value="Gcd10p"/>
    <property type="match status" value="1"/>
</dbReference>
<proteinExistence type="inferred from homology"/>
<dbReference type="EMBL" id="VXIS01000037">
    <property type="protein sequence ID" value="KAA8911291.1"/>
    <property type="molecule type" value="Genomic_DNA"/>
</dbReference>
<comment type="subcellular location">
    <subcellularLocation>
        <location evidence="1">Nucleus</location>
    </subcellularLocation>
</comment>
<dbReference type="PANTHER" id="PTHR12945:SF0">
    <property type="entry name" value="TRNA (ADENINE(58)-N(1))-METHYLTRANSFERASE NON-CATALYTIC SUBUNIT TRM6"/>
    <property type="match status" value="1"/>
</dbReference>
<dbReference type="AlphaFoldDB" id="A0A5J5F443"/>
<protein>
    <recommendedName>
        <fullName evidence="3">tRNA (adenine(58)-N(1))-methyltransferase non-catalytic subunit TRM6</fullName>
    </recommendedName>
    <alternativeName>
        <fullName evidence="6">tRNA(m1A58)-methyltransferase subunit TRM6</fullName>
    </alternativeName>
</protein>
<feature type="region of interest" description="Disordered" evidence="7">
    <location>
        <begin position="252"/>
        <end position="286"/>
    </location>
</feature>
<dbReference type="FunCoup" id="A0A5J5F443">
    <property type="interactions" value="981"/>
</dbReference>
<sequence length="337" mass="37665">MASVSPRACPRLCASPPTRPSLWANFKLELSLERTSAQPDLQHFRQQCGVARGARGRSQRGRDPLRSQLRLALDAGPMAEQAEQAEKTPFSLRKYTLRKASEFPRRFSAHRLTVNALTDYLPTQKEPQKFQELKNYHLGMTLSLGNIVRLYGGRYLFIDEIGGLLVAAVAERLGILSASSHHLPTRRIPSPTTVEDTRKGGYDAVPIAAYMPVGGILKAVVPLVKGSGQVVVVYEPSPEPATEIADFYSRARKSTKRRRRRLRRRNPGSHAPTRPHRSQASTCASIKSSLEGHTPIWPAEGFIVHATRVIPDQGKVDTRGAYASQKKKRKLRRRRLR</sequence>
<keyword evidence="5" id="KW-0539">Nucleus</keyword>
<feature type="compositionally biased region" description="Basic residues" evidence="7">
    <location>
        <begin position="325"/>
        <end position="337"/>
    </location>
</feature>
<name>A0A5J5F443_9PEZI</name>